<name>A0A7S0XCD8_9CHLO</name>
<gene>
    <name evidence="1" type="ORF">MANT1106_LOCUS16224</name>
</gene>
<dbReference type="AlphaFoldDB" id="A0A7S0XCD8"/>
<evidence type="ECO:0000313" key="1">
    <source>
        <dbReference type="EMBL" id="CAD8714318.1"/>
    </source>
</evidence>
<accession>A0A7S0XCD8</accession>
<dbReference type="EMBL" id="HBFC01026822">
    <property type="protein sequence ID" value="CAD8714318.1"/>
    <property type="molecule type" value="Transcribed_RNA"/>
</dbReference>
<sequence length="101" mass="10751">MLGTAPSLSPPYFKFKPQLRNNMVIAEVCGPESGYNTMPSYFKVAAVNQTMYLMTNGTGATGTITVTILPPEMETALGATKAILAAGIKMMPPPPPQFIGR</sequence>
<organism evidence="1">
    <name type="scientific">Mantoniella antarctica</name>
    <dbReference type="NCBI Taxonomy" id="81844"/>
    <lineage>
        <taxon>Eukaryota</taxon>
        <taxon>Viridiplantae</taxon>
        <taxon>Chlorophyta</taxon>
        <taxon>Mamiellophyceae</taxon>
        <taxon>Mamiellales</taxon>
        <taxon>Mamiellaceae</taxon>
        <taxon>Mantoniella</taxon>
    </lineage>
</organism>
<proteinExistence type="predicted"/>
<reference evidence="1" key="1">
    <citation type="submission" date="2021-01" db="EMBL/GenBank/DDBJ databases">
        <authorList>
            <person name="Corre E."/>
            <person name="Pelletier E."/>
            <person name="Niang G."/>
            <person name="Scheremetjew M."/>
            <person name="Finn R."/>
            <person name="Kale V."/>
            <person name="Holt S."/>
            <person name="Cochrane G."/>
            <person name="Meng A."/>
            <person name="Brown T."/>
            <person name="Cohen L."/>
        </authorList>
    </citation>
    <scope>NUCLEOTIDE SEQUENCE</scope>
    <source>
        <strain evidence="1">SL-175</strain>
    </source>
</reference>
<protein>
    <submittedName>
        <fullName evidence="1">Uncharacterized protein</fullName>
    </submittedName>
</protein>